<name>A0ABU2LFM1_9ACTN</name>
<dbReference type="InterPro" id="IPR014001">
    <property type="entry name" value="Helicase_ATP-bd"/>
</dbReference>
<dbReference type="SMART" id="SM00487">
    <property type="entry name" value="DEXDc"/>
    <property type="match status" value="1"/>
</dbReference>
<keyword evidence="6" id="KW-0680">Restriction system</keyword>
<evidence type="ECO:0000256" key="4">
    <source>
        <dbReference type="ARBA" id="ARBA00022722"/>
    </source>
</evidence>
<dbReference type="InterPro" id="IPR055180">
    <property type="entry name" value="HsdR_RecA-like_helicase_dom_2"/>
</dbReference>
<dbReference type="PANTHER" id="PTHR30195">
    <property type="entry name" value="TYPE I SITE-SPECIFIC DEOXYRIBONUCLEASE PROTEIN SUBUNIT M AND R"/>
    <property type="match status" value="1"/>
</dbReference>
<evidence type="ECO:0000256" key="10">
    <source>
        <dbReference type="ARBA" id="ARBA00023125"/>
    </source>
</evidence>
<keyword evidence="7 13" id="KW-0255">Endonuclease</keyword>
<gene>
    <name evidence="13" type="ORF">RM780_25615</name>
</gene>
<evidence type="ECO:0000256" key="8">
    <source>
        <dbReference type="ARBA" id="ARBA00022801"/>
    </source>
</evidence>
<comment type="similarity">
    <text evidence="2">Belongs to the HsdR family.</text>
</comment>
<evidence type="ECO:0000313" key="13">
    <source>
        <dbReference type="EMBL" id="MDT0310301.1"/>
    </source>
</evidence>
<dbReference type="Pfam" id="PF04313">
    <property type="entry name" value="HSDR_N"/>
    <property type="match status" value="1"/>
</dbReference>
<evidence type="ECO:0000256" key="11">
    <source>
        <dbReference type="SAM" id="MobiDB-lite"/>
    </source>
</evidence>
<comment type="caution">
    <text evidence="13">The sequence shown here is derived from an EMBL/GenBank/DDBJ whole genome shotgun (WGS) entry which is preliminary data.</text>
</comment>
<dbReference type="InterPro" id="IPR007409">
    <property type="entry name" value="Restrct_endonuc_type1_HsdR_N"/>
</dbReference>
<proteinExistence type="inferred from homology"/>
<sequence>MVVQVERDEVERPVVAQLVAMGWTHQPGREVGTLDAATPLLTERLDPALRRINPWMDDADVRRAVAELANVPLGRGIADANSKTTDLLLSGAVLTGPSAAHGGASATVQYVEWDEEQALAVNDFTVVDQLRVRNRADKVSILDLVLFVNGIPLAVVECKSPDLPDPLYSAVSDLRHYAGDPLPEEEPDPERAAAGVPELFRTVQLLVAATAETAYLGTVTSGPEHYHPWRSIEPETEATLRAGLRPGVTRLNERHKLVGVVLRPRALLTIVRHYVIELPVETASGRARTVKAVARHQQYRAAEKALRRLIDGRRRGEGVAEDERGGVIWHTQGSGKSLTMTFLVRRIHQHRELSQFTVVIVTDRTQLQRQLYATLKLSESEVVTAEKRAQLEGLLRDGGRRVVFAMIQKYGAGVTFAGEAEGDADDRDLAGEYGEAEKARKRKGRKDGSGGDGGEGRGAPTPAFPECNTSPEILVLVDEAHRSHTGQLHGALRQAVPNAAKIGFTGTPIMTGEAQDTRRIFGGGPRGAFIDLYRMQEAERDGVVVRIRYEGRTGEGKVFDRDGLDRRFEDLVRDRTEEERQALLRRWPTERDVAESEPMIRAKAEDILEHWITTVLPGGFKAQVAAVSRRAAVRYRDALLRARDHLLVELAAFDPGSVAGTPLEELPRRQRFLYQAYQYRALLRRIEFVPVISQTREDGKGRRWRYWTDKERQEAYIERFHESFPHLEYETEWGAAGPPPEDPAAGQAGGPDAAGYPWSEVPDGGAAGDGGTADAAPVHPDSPIAFLIVKSMLLTGFDAPREQVLYLDRPIRDAELLQAVARVNRPMPGKHVGYVVDYYGVFEHLSEALAEYAQDDIDDTMRGIADEVETLAPAAEAVRGFLRGHGITDVDLDDLSRLGESALAFADDPAARAAFDDVLHAFLDALERVLPHESALNHLAEARRWSLLQKRVRHLLRDAAGGAFTMRRYGRKVRELIRDHLEAPEIEQVIAPVSLTSVDFDRRVRAMPPREAAAEMEHAIRYHLEERVRREDPERYARLSERLEEILREMPGRFEEQAQAMASVIRGLRQEQEDEANPLLAGLTPLERRLYRLLESRLDEAPDVRRPAGPEGLCPLVKRVCQVAAEDMRKTSYQGESQDLNDVAGTIQSELMRGGLRPGPGAGWAPVRNIAQRLATFANDNRRAFLQWGRGE</sequence>
<accession>A0ABU2LFM1</accession>
<dbReference type="SUPFAM" id="SSF52540">
    <property type="entry name" value="P-loop containing nucleoside triphosphate hydrolases"/>
    <property type="match status" value="1"/>
</dbReference>
<evidence type="ECO:0000256" key="1">
    <source>
        <dbReference type="ARBA" id="ARBA00000851"/>
    </source>
</evidence>
<evidence type="ECO:0000256" key="2">
    <source>
        <dbReference type="ARBA" id="ARBA00008598"/>
    </source>
</evidence>
<dbReference type="Gene3D" id="3.90.1570.50">
    <property type="match status" value="1"/>
</dbReference>
<evidence type="ECO:0000256" key="6">
    <source>
        <dbReference type="ARBA" id="ARBA00022747"/>
    </source>
</evidence>
<dbReference type="EC" id="3.1.21.3" evidence="3"/>
<evidence type="ECO:0000256" key="9">
    <source>
        <dbReference type="ARBA" id="ARBA00022840"/>
    </source>
</evidence>
<keyword evidence="8" id="KW-0378">Hydrolase</keyword>
<dbReference type="RefSeq" id="WP_311633272.1">
    <property type="nucleotide sequence ID" value="NZ_JAVREN010000064.1"/>
</dbReference>
<feature type="compositionally biased region" description="Low complexity" evidence="11">
    <location>
        <begin position="743"/>
        <end position="757"/>
    </location>
</feature>
<feature type="domain" description="Helicase ATP-binding" evidence="12">
    <location>
        <begin position="290"/>
        <end position="546"/>
    </location>
</feature>
<protein>
    <recommendedName>
        <fullName evidence="3">type I site-specific deoxyribonuclease</fullName>
        <ecNumber evidence="3">3.1.21.3</ecNumber>
    </recommendedName>
</protein>
<dbReference type="Proteomes" id="UP001183388">
    <property type="component" value="Unassembled WGS sequence"/>
</dbReference>
<dbReference type="InterPro" id="IPR040980">
    <property type="entry name" value="SWI2_SNF2"/>
</dbReference>
<dbReference type="PANTHER" id="PTHR30195:SF15">
    <property type="entry name" value="TYPE I RESTRICTION ENZYME HINDI ENDONUCLEASE SUBUNIT"/>
    <property type="match status" value="1"/>
</dbReference>
<evidence type="ECO:0000259" key="12">
    <source>
        <dbReference type="SMART" id="SM00487"/>
    </source>
</evidence>
<keyword evidence="10" id="KW-0238">DNA-binding</keyword>
<keyword evidence="9" id="KW-0067">ATP-binding</keyword>
<dbReference type="EMBL" id="JAVREN010000064">
    <property type="protein sequence ID" value="MDT0310301.1"/>
    <property type="molecule type" value="Genomic_DNA"/>
</dbReference>
<feature type="region of interest" description="Disordered" evidence="11">
    <location>
        <begin position="435"/>
        <end position="467"/>
    </location>
</feature>
<dbReference type="InterPro" id="IPR027417">
    <property type="entry name" value="P-loop_NTPase"/>
</dbReference>
<dbReference type="CDD" id="cd22332">
    <property type="entry name" value="HsdR_N"/>
    <property type="match status" value="1"/>
</dbReference>
<dbReference type="Pfam" id="PF18766">
    <property type="entry name" value="SWI2_SNF2"/>
    <property type="match status" value="1"/>
</dbReference>
<dbReference type="GO" id="GO:0004519">
    <property type="term" value="F:endonuclease activity"/>
    <property type="evidence" value="ECO:0007669"/>
    <property type="project" value="UniProtKB-KW"/>
</dbReference>
<keyword evidence="14" id="KW-1185">Reference proteome</keyword>
<organism evidence="13 14">
    <name type="scientific">Streptomyces boetiae</name>
    <dbReference type="NCBI Taxonomy" id="3075541"/>
    <lineage>
        <taxon>Bacteria</taxon>
        <taxon>Bacillati</taxon>
        <taxon>Actinomycetota</taxon>
        <taxon>Actinomycetes</taxon>
        <taxon>Kitasatosporales</taxon>
        <taxon>Streptomycetaceae</taxon>
        <taxon>Streptomyces</taxon>
    </lineage>
</organism>
<dbReference type="CDD" id="cd18800">
    <property type="entry name" value="SF2_C_EcoR124I-like"/>
    <property type="match status" value="1"/>
</dbReference>
<evidence type="ECO:0000256" key="5">
    <source>
        <dbReference type="ARBA" id="ARBA00022741"/>
    </source>
</evidence>
<comment type="catalytic activity">
    <reaction evidence="1">
        <text>Endonucleolytic cleavage of DNA to give random double-stranded fragments with terminal 5'-phosphates, ATP is simultaneously hydrolyzed.</text>
        <dbReference type="EC" id="3.1.21.3"/>
    </reaction>
</comment>
<evidence type="ECO:0000256" key="3">
    <source>
        <dbReference type="ARBA" id="ARBA00012654"/>
    </source>
</evidence>
<dbReference type="InterPro" id="IPR051268">
    <property type="entry name" value="Type-I_R_enzyme_R_subunit"/>
</dbReference>
<keyword evidence="4" id="KW-0540">Nuclease</keyword>
<keyword evidence="5" id="KW-0547">Nucleotide-binding</keyword>
<evidence type="ECO:0000313" key="14">
    <source>
        <dbReference type="Proteomes" id="UP001183388"/>
    </source>
</evidence>
<dbReference type="Pfam" id="PF22679">
    <property type="entry name" value="T1R_D3-like"/>
    <property type="match status" value="1"/>
</dbReference>
<reference evidence="14" key="1">
    <citation type="submission" date="2023-07" db="EMBL/GenBank/DDBJ databases">
        <title>30 novel species of actinomycetes from the DSMZ collection.</title>
        <authorList>
            <person name="Nouioui I."/>
        </authorList>
    </citation>
    <scope>NUCLEOTIDE SEQUENCE [LARGE SCALE GENOMIC DNA]</scope>
    <source>
        <strain evidence="14">DSM 44917</strain>
    </source>
</reference>
<feature type="region of interest" description="Disordered" evidence="11">
    <location>
        <begin position="732"/>
        <end position="776"/>
    </location>
</feature>
<dbReference type="Gene3D" id="3.40.50.300">
    <property type="entry name" value="P-loop containing nucleotide triphosphate hydrolases"/>
    <property type="match status" value="4"/>
</dbReference>
<evidence type="ECO:0000256" key="7">
    <source>
        <dbReference type="ARBA" id="ARBA00022759"/>
    </source>
</evidence>